<evidence type="ECO:0000313" key="1">
    <source>
        <dbReference type="EMBL" id="DAF95424.1"/>
    </source>
</evidence>
<dbReference type="InterPro" id="IPR010823">
    <property type="entry name" value="Portal_Gp20"/>
</dbReference>
<dbReference type="EMBL" id="BK016109">
    <property type="protein sequence ID" value="DAF95424.1"/>
    <property type="molecule type" value="Genomic_DNA"/>
</dbReference>
<name>A0A8S5ULR3_9CAUD</name>
<organism evidence="1">
    <name type="scientific">Myoviridae sp. ctCo31</name>
    <dbReference type="NCBI Taxonomy" id="2825053"/>
    <lineage>
        <taxon>Viruses</taxon>
        <taxon>Duplodnaviria</taxon>
        <taxon>Heunggongvirae</taxon>
        <taxon>Uroviricota</taxon>
        <taxon>Caudoviricetes</taxon>
    </lineage>
</organism>
<proteinExistence type="predicted"/>
<dbReference type="Pfam" id="PF07230">
    <property type="entry name" value="Portal_T4"/>
    <property type="match status" value="1"/>
</dbReference>
<reference evidence="1" key="1">
    <citation type="journal article" date="2021" name="Proc. Natl. Acad. Sci. U.S.A.">
        <title>A Catalog of Tens of Thousands of Viruses from Human Metagenomes Reveals Hidden Associations with Chronic Diseases.</title>
        <authorList>
            <person name="Tisza M.J."/>
            <person name="Buck C.B."/>
        </authorList>
    </citation>
    <scope>NUCLEOTIDE SEQUENCE</scope>
    <source>
        <strain evidence="1">CtCo31</strain>
    </source>
</reference>
<accession>A0A8S5ULR3</accession>
<sequence>MQNYKVANVAQLIDQYRTTALMPEVDNAIDEIVNQAIVL</sequence>
<protein>
    <submittedName>
        <fullName evidence="1">Capsid assembly protein</fullName>
    </submittedName>
</protein>